<dbReference type="Proteomes" id="UP001138500">
    <property type="component" value="Unassembled WGS sequence"/>
</dbReference>
<dbReference type="EMBL" id="RIBY02000391">
    <property type="protein sequence ID" value="KAH9843309.1"/>
    <property type="molecule type" value="Genomic_DNA"/>
</dbReference>
<reference evidence="2 3" key="2">
    <citation type="journal article" date="2021" name="Curr. Genet.">
        <title>Genetic response to nitrogen starvation in the aggressive Eucalyptus foliar pathogen Teratosphaeria destructans.</title>
        <authorList>
            <person name="Havenga M."/>
            <person name="Wingfield B.D."/>
            <person name="Wingfield M.J."/>
            <person name="Dreyer L.L."/>
            <person name="Roets F."/>
            <person name="Aylward J."/>
        </authorList>
    </citation>
    <scope>NUCLEOTIDE SEQUENCE [LARGE SCALE GENOMIC DNA]</scope>
    <source>
        <strain evidence="2">CMW44962</strain>
    </source>
</reference>
<sequence>MSTGRTGVPEPIWNIGWRWALEMMMARRTPGAPEMMPNMALGMPEMIRNSPGMSPDSRGGSERRVSVSQDGSPASSRTGPERHAERAGDHMPAAYGHGHGMPPHRDGPR</sequence>
<organism evidence="2 3">
    <name type="scientific">Teratosphaeria destructans</name>
    <dbReference type="NCBI Taxonomy" id="418781"/>
    <lineage>
        <taxon>Eukaryota</taxon>
        <taxon>Fungi</taxon>
        <taxon>Dikarya</taxon>
        <taxon>Ascomycota</taxon>
        <taxon>Pezizomycotina</taxon>
        <taxon>Dothideomycetes</taxon>
        <taxon>Dothideomycetidae</taxon>
        <taxon>Mycosphaerellales</taxon>
        <taxon>Teratosphaeriaceae</taxon>
        <taxon>Teratosphaeria</taxon>
    </lineage>
</organism>
<feature type="compositionally biased region" description="Basic and acidic residues" evidence="1">
    <location>
        <begin position="79"/>
        <end position="89"/>
    </location>
</feature>
<feature type="compositionally biased region" description="Polar residues" evidence="1">
    <location>
        <begin position="69"/>
        <end position="78"/>
    </location>
</feature>
<evidence type="ECO:0000256" key="1">
    <source>
        <dbReference type="SAM" id="MobiDB-lite"/>
    </source>
</evidence>
<keyword evidence="3" id="KW-1185">Reference proteome</keyword>
<feature type="region of interest" description="Disordered" evidence="1">
    <location>
        <begin position="35"/>
        <end position="109"/>
    </location>
</feature>
<accession>A0A9W7W641</accession>
<proteinExistence type="predicted"/>
<evidence type="ECO:0000313" key="2">
    <source>
        <dbReference type="EMBL" id="KAH9843309.1"/>
    </source>
</evidence>
<reference evidence="2 3" key="1">
    <citation type="journal article" date="2018" name="IMA Fungus">
        <title>IMA Genome-F 10: Nine draft genome sequences of Claviceps purpurea s.lat., including C. arundinis, C. humidiphila, and C. cf. spartinae, pseudomolecules for the pitch canker pathogen Fusarium circinatum, draft genome of Davidsoniella eucalypti, Grosmannia galeiformis, Quambalaria eucalypti, and Teratosphaeria destructans.</title>
        <authorList>
            <person name="Wingfield B.D."/>
            <person name="Liu M."/>
            <person name="Nguyen H.D."/>
            <person name="Lane F.A."/>
            <person name="Morgan S.W."/>
            <person name="De Vos L."/>
            <person name="Wilken P.M."/>
            <person name="Duong T.A."/>
            <person name="Aylward J."/>
            <person name="Coetzee M.P."/>
            <person name="Dadej K."/>
            <person name="De Beer Z.W."/>
            <person name="Findlay W."/>
            <person name="Havenga M."/>
            <person name="Kolarik M."/>
            <person name="Menzies J.G."/>
            <person name="Naidoo K."/>
            <person name="Pochopski O."/>
            <person name="Shoukouhi P."/>
            <person name="Santana Q.C."/>
            <person name="Seifert K.A."/>
            <person name="Soal N."/>
            <person name="Steenkamp E.T."/>
            <person name="Tatham C.T."/>
            <person name="van der Nest M.A."/>
            <person name="Wingfield M.J."/>
        </authorList>
    </citation>
    <scope>NUCLEOTIDE SEQUENCE [LARGE SCALE GENOMIC DNA]</scope>
    <source>
        <strain evidence="2">CMW44962</strain>
    </source>
</reference>
<comment type="caution">
    <text evidence="2">The sequence shown here is derived from an EMBL/GenBank/DDBJ whole genome shotgun (WGS) entry which is preliminary data.</text>
</comment>
<protein>
    <submittedName>
        <fullName evidence="2">Uncharacterized protein</fullName>
    </submittedName>
</protein>
<name>A0A9W7W641_9PEZI</name>
<evidence type="ECO:0000313" key="3">
    <source>
        <dbReference type="Proteomes" id="UP001138500"/>
    </source>
</evidence>
<gene>
    <name evidence="2" type="ORF">Tdes44962_MAKER07502</name>
</gene>
<dbReference type="AlphaFoldDB" id="A0A9W7W641"/>